<feature type="region of interest" description="Disordered" evidence="1">
    <location>
        <begin position="173"/>
        <end position="210"/>
    </location>
</feature>
<organism evidence="2 3">
    <name type="scientific">Boothiomyces macroporosus</name>
    <dbReference type="NCBI Taxonomy" id="261099"/>
    <lineage>
        <taxon>Eukaryota</taxon>
        <taxon>Fungi</taxon>
        <taxon>Fungi incertae sedis</taxon>
        <taxon>Chytridiomycota</taxon>
        <taxon>Chytridiomycota incertae sedis</taxon>
        <taxon>Chytridiomycetes</taxon>
        <taxon>Rhizophydiales</taxon>
        <taxon>Terramycetaceae</taxon>
        <taxon>Boothiomyces</taxon>
    </lineage>
</organism>
<keyword evidence="3" id="KW-1185">Reference proteome</keyword>
<protein>
    <submittedName>
        <fullName evidence="2">Uncharacterized protein</fullName>
    </submittedName>
</protein>
<dbReference type="EMBL" id="JADGKB010000107">
    <property type="protein sequence ID" value="KAJ3253522.1"/>
    <property type="molecule type" value="Genomic_DNA"/>
</dbReference>
<dbReference type="AlphaFoldDB" id="A0AAD5UBX3"/>
<comment type="caution">
    <text evidence="2">The sequence shown here is derived from an EMBL/GenBank/DDBJ whole genome shotgun (WGS) entry which is preliminary data.</text>
</comment>
<proteinExistence type="predicted"/>
<evidence type="ECO:0000313" key="3">
    <source>
        <dbReference type="Proteomes" id="UP001210925"/>
    </source>
</evidence>
<reference evidence="2" key="1">
    <citation type="submission" date="2020-05" db="EMBL/GenBank/DDBJ databases">
        <title>Phylogenomic resolution of chytrid fungi.</title>
        <authorList>
            <person name="Stajich J.E."/>
            <person name="Amses K."/>
            <person name="Simmons R."/>
            <person name="Seto K."/>
            <person name="Myers J."/>
            <person name="Bonds A."/>
            <person name="Quandt C.A."/>
            <person name="Barry K."/>
            <person name="Liu P."/>
            <person name="Grigoriev I."/>
            <person name="Longcore J.E."/>
            <person name="James T.Y."/>
        </authorList>
    </citation>
    <scope>NUCLEOTIDE SEQUENCE</scope>
    <source>
        <strain evidence="2">PLAUS21</strain>
    </source>
</reference>
<evidence type="ECO:0000256" key="1">
    <source>
        <dbReference type="SAM" id="MobiDB-lite"/>
    </source>
</evidence>
<dbReference type="Proteomes" id="UP001210925">
    <property type="component" value="Unassembled WGS sequence"/>
</dbReference>
<sequence length="210" mass="24429">MSSKDPPFTIVEALVFEGASLFETDFGLEPDPKERIQTVLKVIKQTLVIEYYCIVSTKTMVTHRVKLSIHERDILKIWLQSGVHESRITMELKYPFECFSGIQPWDKQKKQRSVCEWKDADDEWAQKVKANRFVAFSVRGDGKKFAKALKQLHTKWCSLINLRVDSLQLPKIEKKEEKKKEPRDSKAVEKDSKKRGVEDEADSKKKLKSE</sequence>
<accession>A0AAD5UBX3</accession>
<name>A0AAD5UBX3_9FUNG</name>
<gene>
    <name evidence="2" type="ORF">HK103_000491</name>
</gene>
<evidence type="ECO:0000313" key="2">
    <source>
        <dbReference type="EMBL" id="KAJ3253522.1"/>
    </source>
</evidence>